<dbReference type="EMBL" id="RSAA01000016">
    <property type="protein sequence ID" value="RRO15124.1"/>
    <property type="molecule type" value="Genomic_DNA"/>
</dbReference>
<reference evidence="2 3" key="1">
    <citation type="submission" date="2018-11" db="EMBL/GenBank/DDBJ databases">
        <title>Saccharopolyspora rhizosphaerae sp. nov., an actinomycete isolated from rhizosphere soil in Thailand.</title>
        <authorList>
            <person name="Intra B."/>
            <person name="Euanorasetr J."/>
            <person name="Take A."/>
            <person name="Inahashi Y."/>
            <person name="Mori M."/>
            <person name="Panbangred W."/>
            <person name="Matsumoto A."/>
        </authorList>
    </citation>
    <scope>NUCLEOTIDE SEQUENCE [LARGE SCALE GENOMIC DNA]</scope>
    <source>
        <strain evidence="2 3">H219</strain>
    </source>
</reference>
<name>A0A3R8NX31_9PSEU</name>
<dbReference type="Proteomes" id="UP000274515">
    <property type="component" value="Unassembled WGS sequence"/>
</dbReference>
<sequence length="68" mass="7675">MRAPEHWQWRERLHTTTDADLDSSELTADLLWRPRMTLGDVAGWVTEEPTEKAPSSAPPHLPEAQNAA</sequence>
<accession>A0A3R8NX31</accession>
<protein>
    <submittedName>
        <fullName evidence="2">Uncharacterized protein</fullName>
    </submittedName>
</protein>
<gene>
    <name evidence="2" type="ORF">EIL87_17805</name>
</gene>
<dbReference type="OrthoDB" id="5022306at2"/>
<proteinExistence type="predicted"/>
<keyword evidence="3" id="KW-1185">Reference proteome</keyword>
<feature type="region of interest" description="Disordered" evidence="1">
    <location>
        <begin position="45"/>
        <end position="68"/>
    </location>
</feature>
<dbReference type="RefSeq" id="WP_125091684.1">
    <property type="nucleotide sequence ID" value="NZ_RSAA01000016.1"/>
</dbReference>
<evidence type="ECO:0000313" key="2">
    <source>
        <dbReference type="EMBL" id="RRO15124.1"/>
    </source>
</evidence>
<evidence type="ECO:0000256" key="1">
    <source>
        <dbReference type="SAM" id="MobiDB-lite"/>
    </source>
</evidence>
<organism evidence="2 3">
    <name type="scientific">Saccharopolyspora rhizosphaerae</name>
    <dbReference type="NCBI Taxonomy" id="2492662"/>
    <lineage>
        <taxon>Bacteria</taxon>
        <taxon>Bacillati</taxon>
        <taxon>Actinomycetota</taxon>
        <taxon>Actinomycetes</taxon>
        <taxon>Pseudonocardiales</taxon>
        <taxon>Pseudonocardiaceae</taxon>
        <taxon>Saccharopolyspora</taxon>
    </lineage>
</organism>
<evidence type="ECO:0000313" key="3">
    <source>
        <dbReference type="Proteomes" id="UP000274515"/>
    </source>
</evidence>
<dbReference type="AlphaFoldDB" id="A0A3R8NX31"/>
<comment type="caution">
    <text evidence="2">The sequence shown here is derived from an EMBL/GenBank/DDBJ whole genome shotgun (WGS) entry which is preliminary data.</text>
</comment>